<feature type="domain" description="AP complex mu/sigma subunit" evidence="13">
    <location>
        <begin position="72"/>
        <end position="209"/>
    </location>
</feature>
<evidence type="ECO:0000256" key="9">
    <source>
        <dbReference type="ARBA" id="ARBA00023136"/>
    </source>
</evidence>
<dbReference type="GO" id="GO:0030126">
    <property type="term" value="C:COPI vesicle coat"/>
    <property type="evidence" value="ECO:0007669"/>
    <property type="project" value="InterPro"/>
</dbReference>
<organism evidence="14">
    <name type="scientific">Ailuropoda melanoleuca</name>
    <name type="common">Giant panda</name>
    <dbReference type="NCBI Taxonomy" id="9646"/>
    <lineage>
        <taxon>Eukaryota</taxon>
        <taxon>Metazoa</taxon>
        <taxon>Chordata</taxon>
        <taxon>Craniata</taxon>
        <taxon>Vertebrata</taxon>
        <taxon>Euteleostomi</taxon>
        <taxon>Mammalia</taxon>
        <taxon>Eutheria</taxon>
        <taxon>Laurasiatheria</taxon>
        <taxon>Carnivora</taxon>
        <taxon>Caniformia</taxon>
        <taxon>Ursidae</taxon>
        <taxon>Ailuropoda</taxon>
    </lineage>
</organism>
<proteinExistence type="inferred from homology"/>
<dbReference type="GO" id="GO:0006890">
    <property type="term" value="P:retrograde vesicle-mediated transport, Golgi to endoplasmic reticulum"/>
    <property type="evidence" value="ECO:0007669"/>
    <property type="project" value="InterPro"/>
</dbReference>
<evidence type="ECO:0000256" key="2">
    <source>
        <dbReference type="ARBA" id="ARBA00004347"/>
    </source>
</evidence>
<dbReference type="PANTHER" id="PTHR11043">
    <property type="entry name" value="ZETA-COAT PROTEIN"/>
    <property type="match status" value="1"/>
</dbReference>
<evidence type="ECO:0000313" key="14">
    <source>
        <dbReference type="EMBL" id="EFB19956.1"/>
    </source>
</evidence>
<keyword evidence="6" id="KW-0931">ER-Golgi transport</keyword>
<dbReference type="GO" id="GO:0006891">
    <property type="term" value="P:intra-Golgi vesicle-mediated transport"/>
    <property type="evidence" value="ECO:0007669"/>
    <property type="project" value="TreeGrafter"/>
</dbReference>
<evidence type="ECO:0000256" key="8">
    <source>
        <dbReference type="ARBA" id="ARBA00023034"/>
    </source>
</evidence>
<sequence length="478" mass="53121">MVNIISKLVTIKPSKEDEFPTGLKKPPEVKVGTRVSPDRRNQSMAMPGAIGEAFVFLGICPAPDGPEPSLYTIKAVFILDNDGHRLLAKYYDDTFPSLKEQMAFEKNVFNKTSRTDSEIAFFGAMTIVYKSSIDLFLYVVGSSHENELMLMSVLTCLFESLNHVLRKNVEKRWLLENMDGAFLVLDEIVDGGVILESDPQQVIQKVNFRADDSSLTEQSVAQLPCLLILRWDEGSHVAAFSLRKHQVYHQTQSLDQDSDGSMSPPHLQAVQKKFLARSESEWKSPAQPATLDGWLRQRPERIGETRVPPESWGNGGEGVVGARAGVRGEGAPRGLRGKEWPRETGNSQGNRRKIAQTVYKAPLFATSGPGRQHRKSERNGSVLERFLMMKILGDVPVPVLRMTRAHIWHFFRSTVPASAEFRWDPGTPVEGVGKQGGASHSTVFPSTEGKWVMLSKGRIANLALLLPDRAQPSPARSH</sequence>
<dbReference type="InterPro" id="IPR022775">
    <property type="entry name" value="AP_mu_sigma_su"/>
</dbReference>
<protein>
    <recommendedName>
        <fullName evidence="13">AP complex mu/sigma subunit domain-containing protein</fullName>
    </recommendedName>
</protein>
<dbReference type="GO" id="GO:0006886">
    <property type="term" value="P:intracellular protein transport"/>
    <property type="evidence" value="ECO:0007669"/>
    <property type="project" value="TreeGrafter"/>
</dbReference>
<dbReference type="Pfam" id="PF01217">
    <property type="entry name" value="Clat_adaptor_s"/>
    <property type="match status" value="1"/>
</dbReference>
<dbReference type="InParanoid" id="D2H558"/>
<feature type="region of interest" description="Disordered" evidence="12">
    <location>
        <begin position="17"/>
        <end position="42"/>
    </location>
</feature>
<evidence type="ECO:0000256" key="6">
    <source>
        <dbReference type="ARBA" id="ARBA00022892"/>
    </source>
</evidence>
<keyword evidence="7" id="KW-0653">Protein transport</keyword>
<dbReference type="PANTHER" id="PTHR11043:SF4">
    <property type="entry name" value="COATOMER SUBUNIT ZETA-2"/>
    <property type="match status" value="1"/>
</dbReference>
<comment type="subcellular location">
    <subcellularLocation>
        <location evidence="2">Cytoplasmic vesicle</location>
        <location evidence="2">COPI-coated vesicle membrane</location>
        <topology evidence="2">Peripheral membrane protein</topology>
        <orientation evidence="2">Cytoplasmic side</orientation>
    </subcellularLocation>
    <subcellularLocation>
        <location evidence="1">Golgi apparatus membrane</location>
        <topology evidence="1">Peripheral membrane protein</topology>
        <orientation evidence="1">Cytoplasmic side</orientation>
    </subcellularLocation>
</comment>
<dbReference type="FunFam" id="3.30.450.60:FF:000008">
    <property type="entry name" value="Coatomer subunit zeta-1 isoform 1"/>
    <property type="match status" value="1"/>
</dbReference>
<evidence type="ECO:0000256" key="12">
    <source>
        <dbReference type="SAM" id="MobiDB-lite"/>
    </source>
</evidence>
<keyword evidence="9" id="KW-0472">Membrane</keyword>
<dbReference type="Gene3D" id="3.30.450.60">
    <property type="match status" value="1"/>
</dbReference>
<dbReference type="InterPro" id="IPR011012">
    <property type="entry name" value="Longin-like_dom_sf"/>
</dbReference>
<reference evidence="14" key="1">
    <citation type="journal article" date="2010" name="Nature">
        <title>The sequence and de novo assembly of the giant panda genome.</title>
        <authorList>
            <person name="Li R."/>
            <person name="Fan W."/>
            <person name="Tian G."/>
            <person name="Zhu H."/>
            <person name="He L."/>
            <person name="Cai J."/>
            <person name="Huang Q."/>
            <person name="Cai Q."/>
            <person name="Li B."/>
            <person name="Bai Y."/>
            <person name="Zhang Z."/>
            <person name="Zhang Y."/>
            <person name="Wang W."/>
            <person name="Li J."/>
            <person name="Wei F."/>
            <person name="Li H."/>
            <person name="Jian M."/>
            <person name="Li J."/>
            <person name="Zhang Z."/>
            <person name="Nielsen R."/>
            <person name="Li D."/>
            <person name="Gu W."/>
            <person name="Yang Z."/>
            <person name="Xuan Z."/>
            <person name="Ryder O.A."/>
            <person name="Leung F.C."/>
            <person name="Zhou Y."/>
            <person name="Cao J."/>
            <person name="Sun X."/>
            <person name="Fu Y."/>
            <person name="Fang X."/>
            <person name="Guo X."/>
            <person name="Wang B."/>
            <person name="Hou R."/>
            <person name="Shen F."/>
            <person name="Mu B."/>
            <person name="Ni P."/>
            <person name="Lin R."/>
            <person name="Qian W."/>
            <person name="Wang G."/>
            <person name="Yu C."/>
            <person name="Nie W."/>
            <person name="Wang J."/>
            <person name="Wu Z."/>
            <person name="Liang H."/>
            <person name="Min J."/>
            <person name="Wu Q."/>
            <person name="Cheng S."/>
            <person name="Ruan J."/>
            <person name="Wang M."/>
            <person name="Shi Z."/>
            <person name="Wen M."/>
            <person name="Liu B."/>
            <person name="Ren X."/>
            <person name="Zheng H."/>
            <person name="Dong D."/>
            <person name="Cook K."/>
            <person name="Shan G."/>
            <person name="Zhang H."/>
            <person name="Kosiol C."/>
            <person name="Xie X."/>
            <person name="Lu Z."/>
            <person name="Zheng H."/>
            <person name="Li Y."/>
            <person name="Steiner C.C."/>
            <person name="Lam T.T."/>
            <person name="Lin S."/>
            <person name="Zhang Q."/>
            <person name="Li G."/>
            <person name="Tian J."/>
            <person name="Gong T."/>
            <person name="Liu H."/>
            <person name="Zhang D."/>
            <person name="Fang L."/>
            <person name="Ye C."/>
            <person name="Zhang J."/>
            <person name="Hu W."/>
            <person name="Xu A."/>
            <person name="Ren Y."/>
            <person name="Zhang G."/>
            <person name="Bruford M.W."/>
            <person name="Li Q."/>
            <person name="Ma L."/>
            <person name="Guo Y."/>
            <person name="An N."/>
            <person name="Hu Y."/>
            <person name="Zheng Y."/>
            <person name="Shi Y."/>
            <person name="Li Z."/>
            <person name="Liu Q."/>
            <person name="Chen Y."/>
            <person name="Zhao J."/>
            <person name="Qu N."/>
            <person name="Zhao S."/>
            <person name="Tian F."/>
            <person name="Wang X."/>
            <person name="Wang H."/>
            <person name="Xu L."/>
            <person name="Liu X."/>
            <person name="Vinar T."/>
            <person name="Wang Y."/>
            <person name="Lam T.W."/>
            <person name="Yiu S.M."/>
            <person name="Liu S."/>
            <person name="Zhang H."/>
            <person name="Li D."/>
            <person name="Huang Y."/>
            <person name="Wang X."/>
            <person name="Yang G."/>
            <person name="Jiang Z."/>
            <person name="Wang J."/>
            <person name="Qin N."/>
            <person name="Li L."/>
            <person name="Li J."/>
            <person name="Bolund L."/>
            <person name="Kristiansen K."/>
            <person name="Wong G.K."/>
            <person name="Olson M."/>
            <person name="Zhang X."/>
            <person name="Li S."/>
            <person name="Yang H."/>
            <person name="Wang J."/>
            <person name="Wang J."/>
        </authorList>
    </citation>
    <scope>NUCLEOTIDE SEQUENCE [LARGE SCALE GENOMIC DNA]</scope>
</reference>
<gene>
    <name evidence="14" type="ORF">PANDA_005001</name>
</gene>
<evidence type="ECO:0000259" key="13">
    <source>
        <dbReference type="Pfam" id="PF01217"/>
    </source>
</evidence>
<dbReference type="CDD" id="cd14829">
    <property type="entry name" value="Zeta-COP"/>
    <property type="match status" value="1"/>
</dbReference>
<keyword evidence="10" id="KW-0968">Cytoplasmic vesicle</keyword>
<keyword evidence="4" id="KW-0813">Transport</keyword>
<comment type="similarity">
    <text evidence="3">Belongs to the adaptor complexes small subunit family.</text>
</comment>
<dbReference type="EMBL" id="GL192497">
    <property type="protein sequence ID" value="EFB19956.1"/>
    <property type="molecule type" value="Genomic_DNA"/>
</dbReference>
<evidence type="ECO:0000256" key="10">
    <source>
        <dbReference type="ARBA" id="ARBA00023329"/>
    </source>
</evidence>
<feature type="region of interest" description="Disordered" evidence="12">
    <location>
        <begin position="304"/>
        <end position="349"/>
    </location>
</feature>
<evidence type="ECO:0000256" key="1">
    <source>
        <dbReference type="ARBA" id="ARBA00004255"/>
    </source>
</evidence>
<evidence type="ECO:0000256" key="5">
    <source>
        <dbReference type="ARBA" id="ARBA00022490"/>
    </source>
</evidence>
<evidence type="ECO:0000256" key="3">
    <source>
        <dbReference type="ARBA" id="ARBA00006972"/>
    </source>
</evidence>
<dbReference type="AlphaFoldDB" id="D2H558"/>
<accession>D2H558</accession>
<name>D2H558_AILME</name>
<keyword evidence="5" id="KW-0963">Cytoplasm</keyword>
<evidence type="ECO:0000256" key="11">
    <source>
        <dbReference type="ARBA" id="ARBA00045555"/>
    </source>
</evidence>
<dbReference type="InterPro" id="IPR039652">
    <property type="entry name" value="Coatomer_zeta"/>
</dbReference>
<dbReference type="SUPFAM" id="SSF64356">
    <property type="entry name" value="SNARE-like"/>
    <property type="match status" value="1"/>
</dbReference>
<evidence type="ECO:0000256" key="4">
    <source>
        <dbReference type="ARBA" id="ARBA00022448"/>
    </source>
</evidence>
<evidence type="ECO:0000256" key="7">
    <source>
        <dbReference type="ARBA" id="ARBA00022927"/>
    </source>
</evidence>
<comment type="function">
    <text evidence="11">The coatomer is a cytosolic protein complex that binds to dilysine motifs and reversibly associates with Golgi non-clathrin-coated vesicles, which further mediate biosynthetic protein transport from the ER, via the Golgi up to the trans Golgi network. Coatomer complex is required for budding from Golgi membranes, and is essential for the retrograde Golgi-to-ER transport of dilysine-tagged proteins. The zeta subunit may be involved in regulating the coat assembly and, hence, the rate of biosynthetic protein transport due to its association-dissociation properties with the coatomer complex.</text>
</comment>
<keyword evidence="8" id="KW-0333">Golgi apparatus</keyword>
<dbReference type="GO" id="GO:0000139">
    <property type="term" value="C:Golgi membrane"/>
    <property type="evidence" value="ECO:0007669"/>
    <property type="project" value="UniProtKB-SubCell"/>
</dbReference>